<comment type="caution">
    <text evidence="2">The sequence shown here is derived from an EMBL/GenBank/DDBJ whole genome shotgun (WGS) entry which is preliminary data.</text>
</comment>
<sequence>MPALTIKNIPDALYEQLKSAAELHRRSINSEVLVCLEQTLLAKKTTPSDRLQRIEQLRAGIKPNIISSDDIDQAIENGRP</sequence>
<dbReference type="Gene3D" id="1.10.1220.10">
    <property type="entry name" value="Met repressor-like"/>
    <property type="match status" value="1"/>
</dbReference>
<evidence type="ECO:0000259" key="1">
    <source>
        <dbReference type="Pfam" id="PF22513"/>
    </source>
</evidence>
<dbReference type="SUPFAM" id="SSF47598">
    <property type="entry name" value="Ribbon-helix-helix"/>
    <property type="match status" value="1"/>
</dbReference>
<dbReference type="RefSeq" id="WP_256608463.1">
    <property type="nucleotide sequence ID" value="NZ_JANIBL010000080.1"/>
</dbReference>
<reference evidence="2 3" key="1">
    <citation type="submission" date="2022-07" db="EMBL/GenBank/DDBJ databases">
        <title>Methylomonas rivi sp. nov., Methylomonas rosea sp. nov., Methylomonas aureus sp. nov. and Methylomonas subterranea sp. nov., four novel methanotrophs isolated from a freshwater creek and the deep terrestrial subsurface.</title>
        <authorList>
            <person name="Abin C."/>
            <person name="Sankaranarayanan K."/>
            <person name="Garner C."/>
            <person name="Sindelar R."/>
            <person name="Kotary K."/>
            <person name="Garner R."/>
            <person name="Barclay S."/>
            <person name="Lawson P."/>
            <person name="Krumholz L."/>
        </authorList>
    </citation>
    <scope>NUCLEOTIDE SEQUENCE [LARGE SCALE GENOMIC DNA]</scope>
    <source>
        <strain evidence="2 3">WSC-7</strain>
    </source>
</reference>
<evidence type="ECO:0000313" key="3">
    <source>
        <dbReference type="Proteomes" id="UP001524570"/>
    </source>
</evidence>
<feature type="domain" description="Antitoxin FitA-like ribbon-helix-helix" evidence="1">
    <location>
        <begin position="2"/>
        <end position="39"/>
    </location>
</feature>
<dbReference type="Pfam" id="PF22513">
    <property type="entry name" value="FitA-like_RHH"/>
    <property type="match status" value="1"/>
</dbReference>
<dbReference type="GO" id="GO:0003677">
    <property type="term" value="F:DNA binding"/>
    <property type="evidence" value="ECO:0007669"/>
    <property type="project" value="UniProtKB-KW"/>
</dbReference>
<dbReference type="EMBL" id="JANIBL010000080">
    <property type="protein sequence ID" value="MCQ8119618.1"/>
    <property type="molecule type" value="Genomic_DNA"/>
</dbReference>
<dbReference type="InterPro" id="IPR053853">
    <property type="entry name" value="FitA-like_RHH"/>
</dbReference>
<name>A0ABT1TYE0_9GAMM</name>
<gene>
    <name evidence="2" type="ORF">NP589_19510</name>
</gene>
<keyword evidence="2" id="KW-0238">DNA-binding</keyword>
<dbReference type="InterPro" id="IPR013321">
    <property type="entry name" value="Arc_rbn_hlx_hlx"/>
</dbReference>
<dbReference type="Proteomes" id="UP001524570">
    <property type="component" value="Unassembled WGS sequence"/>
</dbReference>
<dbReference type="InterPro" id="IPR010985">
    <property type="entry name" value="Ribbon_hlx_hlx"/>
</dbReference>
<accession>A0ABT1TYE0</accession>
<evidence type="ECO:0000313" key="2">
    <source>
        <dbReference type="EMBL" id="MCQ8119618.1"/>
    </source>
</evidence>
<keyword evidence="3" id="KW-1185">Reference proteome</keyword>
<organism evidence="2 3">
    <name type="scientific">Methylomonas rosea</name>
    <dbReference type="NCBI Taxonomy" id="2952227"/>
    <lineage>
        <taxon>Bacteria</taxon>
        <taxon>Pseudomonadati</taxon>
        <taxon>Pseudomonadota</taxon>
        <taxon>Gammaproteobacteria</taxon>
        <taxon>Methylococcales</taxon>
        <taxon>Methylococcaceae</taxon>
        <taxon>Methylomonas</taxon>
    </lineage>
</organism>
<proteinExistence type="predicted"/>
<protein>
    <submittedName>
        <fullName evidence="2">Arc family DNA-binding protein</fullName>
    </submittedName>
</protein>